<evidence type="ECO:0000256" key="1">
    <source>
        <dbReference type="SAM" id="SignalP"/>
    </source>
</evidence>
<feature type="signal peptide" evidence="1">
    <location>
        <begin position="1"/>
        <end position="30"/>
    </location>
</feature>
<name>A9UZR1_MONBE</name>
<feature type="chain" id="PRO_5002744542" description="Sulfotransferase family protein" evidence="1">
    <location>
        <begin position="31"/>
        <end position="330"/>
    </location>
</feature>
<evidence type="ECO:0000313" key="3">
    <source>
        <dbReference type="Proteomes" id="UP000001357"/>
    </source>
</evidence>
<protein>
    <recommendedName>
        <fullName evidence="4">Sulfotransferase family protein</fullName>
    </recommendedName>
</protein>
<proteinExistence type="predicted"/>
<dbReference type="GO" id="GO:0016020">
    <property type="term" value="C:membrane"/>
    <property type="evidence" value="ECO:0007669"/>
    <property type="project" value="InterPro"/>
</dbReference>
<organism evidence="2 3">
    <name type="scientific">Monosiga brevicollis</name>
    <name type="common">Choanoflagellate</name>
    <dbReference type="NCBI Taxonomy" id="81824"/>
    <lineage>
        <taxon>Eukaryota</taxon>
        <taxon>Choanoflagellata</taxon>
        <taxon>Craspedida</taxon>
        <taxon>Salpingoecidae</taxon>
        <taxon>Monosiga</taxon>
    </lineage>
</organism>
<dbReference type="RefSeq" id="XP_001745988.1">
    <property type="nucleotide sequence ID" value="XM_001745936.1"/>
</dbReference>
<dbReference type="Pfam" id="PF03567">
    <property type="entry name" value="Sulfotransfer_2"/>
    <property type="match status" value="1"/>
</dbReference>
<gene>
    <name evidence="2" type="ORF">MONBRDRAFT_8326</name>
</gene>
<dbReference type="GO" id="GO:0008146">
    <property type="term" value="F:sulfotransferase activity"/>
    <property type="evidence" value="ECO:0007669"/>
    <property type="project" value="InterPro"/>
</dbReference>
<accession>A9UZR1</accession>
<keyword evidence="3" id="KW-1185">Reference proteome</keyword>
<evidence type="ECO:0008006" key="4">
    <source>
        <dbReference type="Google" id="ProtNLM"/>
    </source>
</evidence>
<dbReference type="EMBL" id="CH991551">
    <property type="protein sequence ID" value="EDQ89412.1"/>
    <property type="molecule type" value="Genomic_DNA"/>
</dbReference>
<dbReference type="GeneID" id="5891257"/>
<dbReference type="OMA" id="HEDTANF"/>
<evidence type="ECO:0000313" key="2">
    <source>
        <dbReference type="EMBL" id="EDQ89412.1"/>
    </source>
</evidence>
<keyword evidence="1" id="KW-0732">Signal</keyword>
<dbReference type="AlphaFoldDB" id="A9UZR1"/>
<reference evidence="2 3" key="1">
    <citation type="journal article" date="2008" name="Nature">
        <title>The genome of the choanoflagellate Monosiga brevicollis and the origin of metazoans.</title>
        <authorList>
            <consortium name="JGI Sequencing"/>
            <person name="King N."/>
            <person name="Westbrook M.J."/>
            <person name="Young S.L."/>
            <person name="Kuo A."/>
            <person name="Abedin M."/>
            <person name="Chapman J."/>
            <person name="Fairclough S."/>
            <person name="Hellsten U."/>
            <person name="Isogai Y."/>
            <person name="Letunic I."/>
            <person name="Marr M."/>
            <person name="Pincus D."/>
            <person name="Putnam N."/>
            <person name="Rokas A."/>
            <person name="Wright K.J."/>
            <person name="Zuzow R."/>
            <person name="Dirks W."/>
            <person name="Good M."/>
            <person name="Goodstein D."/>
            <person name="Lemons D."/>
            <person name="Li W."/>
            <person name="Lyons J.B."/>
            <person name="Morris A."/>
            <person name="Nichols S."/>
            <person name="Richter D.J."/>
            <person name="Salamov A."/>
            <person name="Bork P."/>
            <person name="Lim W.A."/>
            <person name="Manning G."/>
            <person name="Miller W.T."/>
            <person name="McGinnis W."/>
            <person name="Shapiro H."/>
            <person name="Tjian R."/>
            <person name="Grigoriev I.V."/>
            <person name="Rokhsar D."/>
        </authorList>
    </citation>
    <scope>NUCLEOTIDE SEQUENCE [LARGE SCALE GENOMIC DNA]</scope>
    <source>
        <strain evidence="3">MX1 / ATCC 50154</strain>
    </source>
</reference>
<sequence length="330" mass="37242">MRATLGRAAARRWFGVLVLTLMWLLDAPTAAPVGADAWCVPPEPGPLSVGASMCRQHYAWIRRPAQLANTQGRGSPKAQFWCVVSRRHRFVYHYIPLNGGSTINHIMRLSIGGLLPDHDPADKLPEVQDQAFSRLGEDALQLFYHCQLHEDTANFLHFAFVRDPLDRLHSMQHLGLFWRTNAGHGFARDAPSLMELARSRDLPATFRDSTVMGLDHAVHQHDMLVTADNRFAVDFIGDLAYLPEIMTEALIPALQEHSPYGQTDAHLFDRMRAYFAKRPRLNELRKGAKAHPDELRSARCLILANPAFQPDYKLFYVTRDASNGTLQVCN</sequence>
<dbReference type="InParanoid" id="A9UZR1"/>
<dbReference type="KEGG" id="mbr:MONBRDRAFT_8326"/>
<dbReference type="InterPro" id="IPR005331">
    <property type="entry name" value="Sulfotransferase"/>
</dbReference>
<dbReference type="Proteomes" id="UP000001357">
    <property type="component" value="Unassembled WGS sequence"/>
</dbReference>